<proteinExistence type="predicted"/>
<feature type="compositionally biased region" description="Basic and acidic residues" evidence="3">
    <location>
        <begin position="95"/>
        <end position="110"/>
    </location>
</feature>
<name>A0A8H6M601_9AGAR</name>
<protein>
    <recommendedName>
        <fullName evidence="4">CCHC-type domain-containing protein</fullName>
    </recommendedName>
</protein>
<keyword evidence="2" id="KW-0862">Zinc</keyword>
<feature type="non-terminal residue" evidence="5">
    <location>
        <position position="244"/>
    </location>
</feature>
<keyword evidence="1" id="KW-0507">mRNA processing</keyword>
<feature type="domain" description="CCHC-type" evidence="4">
    <location>
        <begin position="14"/>
        <end position="30"/>
    </location>
</feature>
<feature type="region of interest" description="Disordered" evidence="3">
    <location>
        <begin position="85"/>
        <end position="110"/>
    </location>
</feature>
<dbReference type="GO" id="GO:0008270">
    <property type="term" value="F:zinc ion binding"/>
    <property type="evidence" value="ECO:0007669"/>
    <property type="project" value="UniProtKB-KW"/>
</dbReference>
<gene>
    <name evidence="5" type="ORF">DFP72DRAFT_751030</name>
</gene>
<dbReference type="EMBL" id="JACGCI010000043">
    <property type="protein sequence ID" value="KAF6752657.1"/>
    <property type="molecule type" value="Genomic_DNA"/>
</dbReference>
<dbReference type="SMART" id="SM00343">
    <property type="entry name" value="ZnF_C2HC"/>
    <property type="match status" value="1"/>
</dbReference>
<evidence type="ECO:0000256" key="2">
    <source>
        <dbReference type="PROSITE-ProRule" id="PRU00047"/>
    </source>
</evidence>
<keyword evidence="2" id="KW-0863">Zinc-finger</keyword>
<evidence type="ECO:0000313" key="5">
    <source>
        <dbReference type="EMBL" id="KAF6752657.1"/>
    </source>
</evidence>
<dbReference type="GO" id="GO:0003676">
    <property type="term" value="F:nucleic acid binding"/>
    <property type="evidence" value="ECO:0007669"/>
    <property type="project" value="InterPro"/>
</dbReference>
<evidence type="ECO:0000259" key="4">
    <source>
        <dbReference type="PROSITE" id="PS50158"/>
    </source>
</evidence>
<dbReference type="PROSITE" id="PS50158">
    <property type="entry name" value="ZF_CCHC"/>
    <property type="match status" value="1"/>
</dbReference>
<comment type="caution">
    <text evidence="5">The sequence shown here is derived from an EMBL/GenBank/DDBJ whole genome shotgun (WGS) entry which is preliminary data.</text>
</comment>
<dbReference type="Proteomes" id="UP000521943">
    <property type="component" value="Unassembled WGS sequence"/>
</dbReference>
<dbReference type="OrthoDB" id="3205788at2759"/>
<dbReference type="SUPFAM" id="SSF57756">
    <property type="entry name" value="Retrovirus zinc finger-like domains"/>
    <property type="match status" value="1"/>
</dbReference>
<dbReference type="Gene3D" id="4.10.60.10">
    <property type="entry name" value="Zinc finger, CCHC-type"/>
    <property type="match status" value="1"/>
</dbReference>
<evidence type="ECO:0000313" key="6">
    <source>
        <dbReference type="Proteomes" id="UP000521943"/>
    </source>
</evidence>
<organism evidence="5 6">
    <name type="scientific">Ephemerocybe angulata</name>
    <dbReference type="NCBI Taxonomy" id="980116"/>
    <lineage>
        <taxon>Eukaryota</taxon>
        <taxon>Fungi</taxon>
        <taxon>Dikarya</taxon>
        <taxon>Basidiomycota</taxon>
        <taxon>Agaricomycotina</taxon>
        <taxon>Agaricomycetes</taxon>
        <taxon>Agaricomycetidae</taxon>
        <taxon>Agaricales</taxon>
        <taxon>Agaricineae</taxon>
        <taxon>Psathyrellaceae</taxon>
        <taxon>Ephemerocybe</taxon>
    </lineage>
</organism>
<dbReference type="GO" id="GO:0006397">
    <property type="term" value="P:mRNA processing"/>
    <property type="evidence" value="ECO:0007669"/>
    <property type="project" value="UniProtKB-KW"/>
</dbReference>
<dbReference type="Pfam" id="PF00098">
    <property type="entry name" value="zf-CCHC"/>
    <property type="match status" value="1"/>
</dbReference>
<dbReference type="AlphaFoldDB" id="A0A8H6M601"/>
<reference evidence="5 6" key="1">
    <citation type="submission" date="2020-07" db="EMBL/GenBank/DDBJ databases">
        <title>Comparative genomics of pyrophilous fungi reveals a link between fire events and developmental genes.</title>
        <authorList>
            <consortium name="DOE Joint Genome Institute"/>
            <person name="Steindorff A.S."/>
            <person name="Carver A."/>
            <person name="Calhoun S."/>
            <person name="Stillman K."/>
            <person name="Liu H."/>
            <person name="Lipzen A."/>
            <person name="Pangilinan J."/>
            <person name="Labutti K."/>
            <person name="Bruns T.D."/>
            <person name="Grigoriev I.V."/>
        </authorList>
    </citation>
    <scope>NUCLEOTIDE SEQUENCE [LARGE SCALE GENOMIC DNA]</scope>
    <source>
        <strain evidence="5 6">CBS 144469</strain>
    </source>
</reference>
<sequence>LTEDERKELMSQGRCFRCREHGHLSRSCPKANVVQSRSNNKPPGMGVFAAEMGYDDDDVYLSDGEEFFDADESDDNMDIHALGVDSWPDDEDEQDFPREHFNLRDSDESKDDYHMPPWMEEEKPHTMVRNHLGDALRMRAEYVLNMSQPYPGDRAHALPAHGMRDRFGVHRINDANYAIVDRLYNDKPVLVPTYRLEHPNFRVGRWYARFRNARVFKRPFLRGTYNLTMGDAYSEVAWWLLSDG</sequence>
<dbReference type="InterPro" id="IPR001878">
    <property type="entry name" value="Znf_CCHC"/>
</dbReference>
<feature type="non-terminal residue" evidence="5">
    <location>
        <position position="1"/>
    </location>
</feature>
<accession>A0A8H6M601</accession>
<evidence type="ECO:0000256" key="1">
    <source>
        <dbReference type="ARBA" id="ARBA00022664"/>
    </source>
</evidence>
<keyword evidence="6" id="KW-1185">Reference proteome</keyword>
<dbReference type="InterPro" id="IPR036875">
    <property type="entry name" value="Znf_CCHC_sf"/>
</dbReference>
<keyword evidence="2" id="KW-0479">Metal-binding</keyword>
<evidence type="ECO:0000256" key="3">
    <source>
        <dbReference type="SAM" id="MobiDB-lite"/>
    </source>
</evidence>